<protein>
    <submittedName>
        <fullName evidence="1">Uncharacterized protein</fullName>
    </submittedName>
</protein>
<sequence length="124" mass="14713">MMTCSDCLCYYCLYYWSERCTYGGCYDDHRAQEDPYTDHYPERHLWSDSHKPGEQAHWCRGGNLYPTEECPYFEQYEGQKIEQCYRAMISTFQDGYRSCPMMVNGTCEKCLRELNEAIQGGKEQ</sequence>
<name>A0A8S5NRU7_9CAUD</name>
<proteinExistence type="predicted"/>
<reference evidence="1" key="1">
    <citation type="journal article" date="2021" name="Proc. Natl. Acad. Sci. U.S.A.">
        <title>A Catalog of Tens of Thousands of Viruses from Human Metagenomes Reveals Hidden Associations with Chronic Diseases.</title>
        <authorList>
            <person name="Tisza M.J."/>
            <person name="Buck C.B."/>
        </authorList>
    </citation>
    <scope>NUCLEOTIDE SEQUENCE</scope>
    <source>
        <strain evidence="1">Ct5zp6</strain>
    </source>
</reference>
<evidence type="ECO:0000313" key="1">
    <source>
        <dbReference type="EMBL" id="DAD97425.1"/>
    </source>
</evidence>
<organism evidence="1">
    <name type="scientific">Siphoviridae sp. ct5zp6</name>
    <dbReference type="NCBI Taxonomy" id="2826296"/>
    <lineage>
        <taxon>Viruses</taxon>
        <taxon>Duplodnaviria</taxon>
        <taxon>Heunggongvirae</taxon>
        <taxon>Uroviricota</taxon>
        <taxon>Caudoviricetes</taxon>
    </lineage>
</organism>
<dbReference type="EMBL" id="BK015240">
    <property type="protein sequence ID" value="DAD97425.1"/>
    <property type="molecule type" value="Genomic_DNA"/>
</dbReference>
<accession>A0A8S5NRU7</accession>